<sequence>MYAKELGENCGVCEKESEKGFYLLSMWICLSCERKIVELDADDSDYMWYIKKLRESKMNAMLLQ</sequence>
<organism evidence="1 2">
    <name type="scientific">Geomicrobium halophilum</name>
    <dbReference type="NCBI Taxonomy" id="549000"/>
    <lineage>
        <taxon>Bacteria</taxon>
        <taxon>Bacillati</taxon>
        <taxon>Bacillota</taxon>
        <taxon>Bacilli</taxon>
        <taxon>Bacillales</taxon>
        <taxon>Geomicrobium</taxon>
    </lineage>
</organism>
<accession>A0A841PUV0</accession>
<evidence type="ECO:0000313" key="1">
    <source>
        <dbReference type="EMBL" id="MBB6451504.1"/>
    </source>
</evidence>
<evidence type="ECO:0000313" key="2">
    <source>
        <dbReference type="Proteomes" id="UP000568839"/>
    </source>
</evidence>
<name>A0A841PUV0_9BACL</name>
<dbReference type="InterPro" id="IPR019700">
    <property type="entry name" value="Sigma-G_inhibitor_Gin"/>
</dbReference>
<comment type="caution">
    <text evidence="1">The sequence shown here is derived from an EMBL/GenBank/DDBJ whole genome shotgun (WGS) entry which is preliminary data.</text>
</comment>
<dbReference type="AlphaFoldDB" id="A0A841PUV0"/>
<dbReference type="RefSeq" id="WP_184405804.1">
    <property type="nucleotide sequence ID" value="NZ_JACHHJ010000008.1"/>
</dbReference>
<dbReference type="Pfam" id="PF10764">
    <property type="entry name" value="Gin"/>
    <property type="match status" value="1"/>
</dbReference>
<keyword evidence="2" id="KW-1185">Reference proteome</keyword>
<evidence type="ECO:0008006" key="3">
    <source>
        <dbReference type="Google" id="ProtNLM"/>
    </source>
</evidence>
<proteinExistence type="predicted"/>
<reference evidence="1 2" key="1">
    <citation type="submission" date="2020-08" db="EMBL/GenBank/DDBJ databases">
        <title>Genomic Encyclopedia of Type Strains, Phase IV (KMG-IV): sequencing the most valuable type-strain genomes for metagenomic binning, comparative biology and taxonomic classification.</title>
        <authorList>
            <person name="Goeker M."/>
        </authorList>
    </citation>
    <scope>NUCLEOTIDE SEQUENCE [LARGE SCALE GENOMIC DNA]</scope>
    <source>
        <strain evidence="1 2">DSM 21769</strain>
    </source>
</reference>
<dbReference type="Proteomes" id="UP000568839">
    <property type="component" value="Unassembled WGS sequence"/>
</dbReference>
<gene>
    <name evidence="1" type="ORF">HNR44_003517</name>
</gene>
<protein>
    <recommendedName>
        <fullName evidence="3">Inhibitor of sigma-G Gin</fullName>
    </recommendedName>
</protein>
<dbReference type="EMBL" id="JACHHJ010000008">
    <property type="protein sequence ID" value="MBB6451504.1"/>
    <property type="molecule type" value="Genomic_DNA"/>
</dbReference>